<evidence type="ECO:0000256" key="2">
    <source>
        <dbReference type="SAM" id="MobiDB-lite"/>
    </source>
</evidence>
<comment type="caution">
    <text evidence="3">The sequence shown here is derived from an EMBL/GenBank/DDBJ whole genome shotgun (WGS) entry which is preliminary data.</text>
</comment>
<accession>A0A176VH81</accession>
<dbReference type="AlphaFoldDB" id="A0A176VH81"/>
<protein>
    <submittedName>
        <fullName evidence="3">Uncharacterized protein</fullName>
    </submittedName>
</protein>
<evidence type="ECO:0000313" key="3">
    <source>
        <dbReference type="EMBL" id="OAE19691.1"/>
    </source>
</evidence>
<dbReference type="EMBL" id="LVLJ01003799">
    <property type="protein sequence ID" value="OAE19691.1"/>
    <property type="molecule type" value="Genomic_DNA"/>
</dbReference>
<keyword evidence="4" id="KW-1185">Reference proteome</keyword>
<organism evidence="3 4">
    <name type="scientific">Marchantia polymorpha subsp. ruderalis</name>
    <dbReference type="NCBI Taxonomy" id="1480154"/>
    <lineage>
        <taxon>Eukaryota</taxon>
        <taxon>Viridiplantae</taxon>
        <taxon>Streptophyta</taxon>
        <taxon>Embryophyta</taxon>
        <taxon>Marchantiophyta</taxon>
        <taxon>Marchantiopsida</taxon>
        <taxon>Marchantiidae</taxon>
        <taxon>Marchantiales</taxon>
        <taxon>Marchantiaceae</taxon>
        <taxon>Marchantia</taxon>
    </lineage>
</organism>
<keyword evidence="1" id="KW-0175">Coiled coil</keyword>
<evidence type="ECO:0000256" key="1">
    <source>
        <dbReference type="SAM" id="Coils"/>
    </source>
</evidence>
<feature type="region of interest" description="Disordered" evidence="2">
    <location>
        <begin position="127"/>
        <end position="147"/>
    </location>
</feature>
<evidence type="ECO:0000313" key="4">
    <source>
        <dbReference type="Proteomes" id="UP000077202"/>
    </source>
</evidence>
<reference evidence="3" key="1">
    <citation type="submission" date="2016-03" db="EMBL/GenBank/DDBJ databases">
        <title>Mechanisms controlling the formation of the plant cell surface in tip-growing cells are functionally conserved among land plants.</title>
        <authorList>
            <person name="Honkanen S."/>
            <person name="Jones V.A."/>
            <person name="Morieri G."/>
            <person name="Champion C."/>
            <person name="Hetherington A.J."/>
            <person name="Kelly S."/>
            <person name="Saint-Marcoux D."/>
            <person name="Proust H."/>
            <person name="Prescott H."/>
            <person name="Dolan L."/>
        </authorList>
    </citation>
    <scope>NUCLEOTIDE SEQUENCE [LARGE SCALE GENOMIC DNA]</scope>
    <source>
        <tissue evidence="3">Whole gametophyte</tissue>
    </source>
</reference>
<sequence>MTRLRLKSLRLKRLRPKRLRVNELRVKRLRDKCLRRWTPLAEAPSAQTQCERTEEGRKEEARVPSAHAPLVVADQTGGAGLSGAGSPTALDILAGSSAAAVAAEAMQSNSRESPGNSVATEILNLEDEEDELSSEEQDRESVQGTPNTALCKQVVHLLRRTHTKVKTSSLLASLDETIKDLKLKNEALRGHLALVRKLQKALNKMRDEKTAKAEKEFAK</sequence>
<proteinExistence type="predicted"/>
<feature type="compositionally biased region" description="Acidic residues" evidence="2">
    <location>
        <begin position="127"/>
        <end position="138"/>
    </location>
</feature>
<feature type="coiled-coil region" evidence="1">
    <location>
        <begin position="171"/>
        <end position="215"/>
    </location>
</feature>
<dbReference type="Proteomes" id="UP000077202">
    <property type="component" value="Unassembled WGS sequence"/>
</dbReference>
<gene>
    <name evidence="3" type="ORF">AXG93_3285s1000</name>
</gene>
<name>A0A176VH81_MARPO</name>